<evidence type="ECO:0000256" key="2">
    <source>
        <dbReference type="PIRSR" id="PIRSR000097-1"/>
    </source>
</evidence>
<dbReference type="SUPFAM" id="SSF51430">
    <property type="entry name" value="NAD(P)-linked oxidoreductase"/>
    <property type="match status" value="1"/>
</dbReference>
<evidence type="ECO:0000256" key="3">
    <source>
        <dbReference type="PIRSR" id="PIRSR000097-2"/>
    </source>
</evidence>
<dbReference type="GO" id="GO:0042843">
    <property type="term" value="P:D-xylose catabolic process"/>
    <property type="evidence" value="ECO:0007669"/>
    <property type="project" value="EnsemblFungi"/>
</dbReference>
<dbReference type="PANTHER" id="PTHR43827">
    <property type="entry name" value="2,5-DIKETO-D-GLUCONIC ACID REDUCTASE"/>
    <property type="match status" value="1"/>
</dbReference>
<dbReference type="GO" id="GO:0034599">
    <property type="term" value="P:cellular response to oxidative stress"/>
    <property type="evidence" value="ECO:0007669"/>
    <property type="project" value="EnsemblFungi"/>
</dbReference>
<dbReference type="AlphaFoldDB" id="A0A1L0AVA3"/>
<dbReference type="CDD" id="cd19071">
    <property type="entry name" value="AKR_AKR1-5-like"/>
    <property type="match status" value="1"/>
</dbReference>
<feature type="active site" description="Proton donor" evidence="2">
    <location>
        <position position="53"/>
    </location>
</feature>
<evidence type="ECO:0000313" key="6">
    <source>
        <dbReference type="EMBL" id="SGZ38016.1"/>
    </source>
</evidence>
<keyword evidence="7" id="KW-1185">Reference proteome</keyword>
<reference evidence="7" key="1">
    <citation type="submission" date="2016-11" db="EMBL/GenBank/DDBJ databases">
        <authorList>
            <person name="Guldener U."/>
        </authorList>
    </citation>
    <scope>NUCLEOTIDE SEQUENCE [LARGE SCALE GENOMIC DNA]</scope>
</reference>
<proteinExistence type="predicted"/>
<dbReference type="GO" id="GO:0004032">
    <property type="term" value="F:aldose reductase (NADPH) activity"/>
    <property type="evidence" value="ECO:0007669"/>
    <property type="project" value="EnsemblFungi"/>
</dbReference>
<keyword evidence="1" id="KW-0560">Oxidoreductase</keyword>
<dbReference type="GO" id="GO:0019568">
    <property type="term" value="P:arabinose catabolic process"/>
    <property type="evidence" value="ECO:0007669"/>
    <property type="project" value="EnsemblFungi"/>
</dbReference>
<dbReference type="EMBL" id="FQNF01000003">
    <property type="protein sequence ID" value="SGZ38016.1"/>
    <property type="molecule type" value="Genomic_DNA"/>
</dbReference>
<dbReference type="PRINTS" id="PR00069">
    <property type="entry name" value="ALDKETRDTASE"/>
</dbReference>
<evidence type="ECO:0000256" key="1">
    <source>
        <dbReference type="ARBA" id="ARBA00023002"/>
    </source>
</evidence>
<protein>
    <submittedName>
        <fullName evidence="6">Related to 2,5-diketo-D-gluconic acid reductase</fullName>
    </submittedName>
</protein>
<dbReference type="Pfam" id="PF00248">
    <property type="entry name" value="Aldo_ket_red"/>
    <property type="match status" value="1"/>
</dbReference>
<feature type="binding site" evidence="3">
    <location>
        <position position="126"/>
    </location>
    <ligand>
        <name>substrate</name>
    </ligand>
</feature>
<name>A0A1L0AVA3_9ASCO</name>
<dbReference type="PANTHER" id="PTHR43827:SF13">
    <property type="entry name" value="ALDO_KETO REDUCTASE FAMILY PROTEIN"/>
    <property type="match status" value="1"/>
</dbReference>
<dbReference type="OrthoDB" id="416253at2759"/>
<feature type="domain" description="NADP-dependent oxidoreductase" evidence="5">
    <location>
        <begin position="20"/>
        <end position="275"/>
    </location>
</feature>
<feature type="site" description="Lowers pKa of active site Tyr" evidence="4">
    <location>
        <position position="90"/>
    </location>
</feature>
<dbReference type="PIRSF" id="PIRSF000097">
    <property type="entry name" value="AKR"/>
    <property type="match status" value="1"/>
</dbReference>
<sequence length="292" mass="33188">MHAISTPLKKFNNGNSIPVIGLGTYMMTASKATTVVYEACKKGYRHFDSAVLYQNEEAVADGIIRFIEEESEKTGQSFDEIRKSFFYTTKLWNSQCDGSYDKVVRAIDGCMDCIGKLKYIDLLLIHSPLMGPKHRIQTWKAMQEYGQDKLKNIGVSNFGAKHIEELLSWDGLKIKPVVNQLEISPWLMRQDLVKFCLSHDIAVEAFSPLTHGENLNNAVITQIAYKYKKTNAQILIKWSIQTGHIPLPKTQTVERLTGNIDVFDFELSDEDIKTISHPEAYQPTDWECTDCP</sequence>
<accession>A0A1L0AVA3</accession>
<dbReference type="InterPro" id="IPR036812">
    <property type="entry name" value="NAD(P)_OxRdtase_dom_sf"/>
</dbReference>
<dbReference type="Proteomes" id="UP000183365">
    <property type="component" value="Unassembled WGS sequence"/>
</dbReference>
<dbReference type="Gene3D" id="3.20.20.100">
    <property type="entry name" value="NADP-dependent oxidoreductase domain"/>
    <property type="match status" value="1"/>
</dbReference>
<dbReference type="VEuPathDB" id="FungiDB:HGUI_00216"/>
<organism evidence="6 7">
    <name type="scientific">Hanseniaspora guilliermondii</name>
    <dbReference type="NCBI Taxonomy" id="56406"/>
    <lineage>
        <taxon>Eukaryota</taxon>
        <taxon>Fungi</taxon>
        <taxon>Dikarya</taxon>
        <taxon>Ascomycota</taxon>
        <taxon>Saccharomycotina</taxon>
        <taxon>Saccharomycetes</taxon>
        <taxon>Saccharomycodales</taxon>
        <taxon>Saccharomycodaceae</taxon>
        <taxon>Hanseniaspora</taxon>
    </lineage>
</organism>
<evidence type="ECO:0000259" key="5">
    <source>
        <dbReference type="Pfam" id="PF00248"/>
    </source>
</evidence>
<dbReference type="FunFam" id="3.20.20.100:FF:000002">
    <property type="entry name" value="2,5-diketo-D-gluconic acid reductase A"/>
    <property type="match status" value="1"/>
</dbReference>
<evidence type="ECO:0000256" key="4">
    <source>
        <dbReference type="PIRSR" id="PIRSR000097-3"/>
    </source>
</evidence>
<gene>
    <name evidence="6" type="ORF">HGUI_00216</name>
</gene>
<dbReference type="InterPro" id="IPR023210">
    <property type="entry name" value="NADP_OxRdtase_dom"/>
</dbReference>
<evidence type="ECO:0000313" key="7">
    <source>
        <dbReference type="Proteomes" id="UP000183365"/>
    </source>
</evidence>
<dbReference type="InterPro" id="IPR020471">
    <property type="entry name" value="AKR"/>
</dbReference>